<dbReference type="EMBL" id="FUWZ01000001">
    <property type="protein sequence ID" value="SJZ60044.1"/>
    <property type="molecule type" value="Genomic_DNA"/>
</dbReference>
<organism evidence="3 4">
    <name type="scientific">Chitinophaga eiseniae</name>
    <dbReference type="NCBI Taxonomy" id="634771"/>
    <lineage>
        <taxon>Bacteria</taxon>
        <taxon>Pseudomonadati</taxon>
        <taxon>Bacteroidota</taxon>
        <taxon>Chitinophagia</taxon>
        <taxon>Chitinophagales</taxon>
        <taxon>Chitinophagaceae</taxon>
        <taxon>Chitinophaga</taxon>
    </lineage>
</organism>
<reference evidence="4" key="1">
    <citation type="submission" date="2017-02" db="EMBL/GenBank/DDBJ databases">
        <authorList>
            <person name="Varghese N."/>
            <person name="Submissions S."/>
        </authorList>
    </citation>
    <scope>NUCLEOTIDE SEQUENCE [LARGE SCALE GENOMIC DNA]</scope>
    <source>
        <strain evidence="4">DSM 22224</strain>
    </source>
</reference>
<evidence type="ECO:0000259" key="2">
    <source>
        <dbReference type="PROSITE" id="PS50943"/>
    </source>
</evidence>
<dbReference type="OrthoDB" id="1261587at2"/>
<dbReference type="InterPro" id="IPR010982">
    <property type="entry name" value="Lambda_DNA-bd_dom_sf"/>
</dbReference>
<dbReference type="AlphaFoldDB" id="A0A1T4LZZ4"/>
<evidence type="ECO:0000313" key="4">
    <source>
        <dbReference type="Proteomes" id="UP000190367"/>
    </source>
</evidence>
<feature type="domain" description="HTH cro/C1-type" evidence="2">
    <location>
        <begin position="7"/>
        <end position="61"/>
    </location>
</feature>
<name>A0A1T4LZZ4_9BACT</name>
<protein>
    <submittedName>
        <fullName evidence="3">Helix-turn-helix</fullName>
    </submittedName>
</protein>
<dbReference type="Pfam" id="PF01381">
    <property type="entry name" value="HTH_3"/>
    <property type="match status" value="1"/>
</dbReference>
<dbReference type="RefSeq" id="WP_078667515.1">
    <property type="nucleotide sequence ID" value="NZ_FUWZ01000001.1"/>
</dbReference>
<dbReference type="CDD" id="cd00093">
    <property type="entry name" value="HTH_XRE"/>
    <property type="match status" value="1"/>
</dbReference>
<dbReference type="SMART" id="SM00530">
    <property type="entry name" value="HTH_XRE"/>
    <property type="match status" value="1"/>
</dbReference>
<evidence type="ECO:0000256" key="1">
    <source>
        <dbReference type="ARBA" id="ARBA00023125"/>
    </source>
</evidence>
<dbReference type="PANTHER" id="PTHR46558">
    <property type="entry name" value="TRACRIPTIONAL REGULATORY PROTEIN-RELATED-RELATED"/>
    <property type="match status" value="1"/>
</dbReference>
<dbReference type="SUPFAM" id="SSF47413">
    <property type="entry name" value="lambda repressor-like DNA-binding domains"/>
    <property type="match status" value="1"/>
</dbReference>
<dbReference type="PROSITE" id="PS50943">
    <property type="entry name" value="HTH_CROC1"/>
    <property type="match status" value="1"/>
</dbReference>
<proteinExistence type="predicted"/>
<keyword evidence="1" id="KW-0238">DNA-binding</keyword>
<evidence type="ECO:0000313" key="3">
    <source>
        <dbReference type="EMBL" id="SJZ60044.1"/>
    </source>
</evidence>
<sequence>MNFGKVIRTLREQKEQNQRDFADYIGISQTSLSLIESGKTTPTEATLDRIATRFNTRKALLVMAAIEIDKDFPPKTRKRFTDLFPTFEEDVWSLITAK</sequence>
<accession>A0A1T4LZZ4</accession>
<gene>
    <name evidence="3" type="ORF">SAMN04488128_101872</name>
</gene>
<dbReference type="InterPro" id="IPR001387">
    <property type="entry name" value="Cro/C1-type_HTH"/>
</dbReference>
<dbReference type="PANTHER" id="PTHR46558:SF11">
    <property type="entry name" value="HTH-TYPE TRANSCRIPTIONAL REGULATOR XRE"/>
    <property type="match status" value="1"/>
</dbReference>
<dbReference type="GO" id="GO:0003677">
    <property type="term" value="F:DNA binding"/>
    <property type="evidence" value="ECO:0007669"/>
    <property type="project" value="UniProtKB-KW"/>
</dbReference>
<dbReference type="STRING" id="634771.SAMN04488128_101872"/>
<keyword evidence="4" id="KW-1185">Reference proteome</keyword>
<dbReference type="Gene3D" id="1.10.260.40">
    <property type="entry name" value="lambda repressor-like DNA-binding domains"/>
    <property type="match status" value="1"/>
</dbReference>
<dbReference type="Proteomes" id="UP000190367">
    <property type="component" value="Unassembled WGS sequence"/>
</dbReference>